<keyword evidence="21" id="KW-1185">Reference proteome</keyword>
<comment type="cofactor">
    <cofactor evidence="1">
        <name>Zn(2+)</name>
        <dbReference type="ChEBI" id="CHEBI:29105"/>
    </cofactor>
</comment>
<evidence type="ECO:0000256" key="6">
    <source>
        <dbReference type="ARBA" id="ARBA00022645"/>
    </source>
</evidence>
<evidence type="ECO:0000256" key="16">
    <source>
        <dbReference type="ARBA" id="ARBA00081330"/>
    </source>
</evidence>
<evidence type="ECO:0000256" key="13">
    <source>
        <dbReference type="ARBA" id="ARBA00023049"/>
    </source>
</evidence>
<dbReference type="CDD" id="cd03860">
    <property type="entry name" value="M14_CP_A-B_like"/>
    <property type="match status" value="1"/>
</dbReference>
<evidence type="ECO:0000256" key="14">
    <source>
        <dbReference type="ARBA" id="ARBA00023145"/>
    </source>
</evidence>
<feature type="active site" description="Proton donor/acceptor" evidence="17">
    <location>
        <position position="403"/>
    </location>
</feature>
<gene>
    <name evidence="20" type="ORF">H072_10583</name>
</gene>
<dbReference type="Proteomes" id="UP000015100">
    <property type="component" value="Unassembled WGS sequence"/>
</dbReference>
<dbReference type="Pfam" id="PF02244">
    <property type="entry name" value="Propep_M14"/>
    <property type="match status" value="1"/>
</dbReference>
<keyword evidence="7" id="KW-0645">Protease</keyword>
<dbReference type="Gene3D" id="3.30.70.340">
    <property type="entry name" value="Metallocarboxypeptidase-like"/>
    <property type="match status" value="1"/>
</dbReference>
<keyword evidence="12" id="KW-0843">Virulence</keyword>
<feature type="chain" id="PRO_5004548390" description="Carboxypeptidase M14A" evidence="18">
    <location>
        <begin position="21"/>
        <end position="437"/>
    </location>
</feature>
<dbReference type="InterPro" id="IPR003146">
    <property type="entry name" value="M14A_act_pep"/>
</dbReference>
<keyword evidence="5" id="KW-0964">Secreted</keyword>
<feature type="signal peptide" evidence="18">
    <location>
        <begin position="1"/>
        <end position="20"/>
    </location>
</feature>
<comment type="caution">
    <text evidence="20">The sequence shown here is derived from an EMBL/GenBank/DDBJ whole genome shotgun (WGS) entry which is preliminary data.</text>
</comment>
<evidence type="ECO:0000313" key="20">
    <source>
        <dbReference type="EMBL" id="EPS35923.1"/>
    </source>
</evidence>
<reference evidence="21" key="2">
    <citation type="submission" date="2013-04" db="EMBL/GenBank/DDBJ databases">
        <title>Genomic mechanisms accounting for the adaptation to parasitism in nematode-trapping fungi.</title>
        <authorList>
            <person name="Ahren D.G."/>
        </authorList>
    </citation>
    <scope>NUCLEOTIDE SEQUENCE [LARGE SCALE GENOMIC DNA]</scope>
    <source>
        <strain evidence="21">CBS 200.50</strain>
    </source>
</reference>
<dbReference type="Gene3D" id="3.40.630.10">
    <property type="entry name" value="Zn peptidases"/>
    <property type="match status" value="1"/>
</dbReference>
<dbReference type="EMBL" id="AQGS01001000">
    <property type="protein sequence ID" value="EPS35923.1"/>
    <property type="molecule type" value="Genomic_DNA"/>
</dbReference>
<dbReference type="GO" id="GO:0005576">
    <property type="term" value="C:extracellular region"/>
    <property type="evidence" value="ECO:0007669"/>
    <property type="project" value="UniProtKB-SubCell"/>
</dbReference>
<feature type="domain" description="Peptidase M14" evidence="19">
    <location>
        <begin position="136"/>
        <end position="437"/>
    </location>
</feature>
<dbReference type="PRINTS" id="PR00765">
    <property type="entry name" value="CRBOXYPTASEA"/>
</dbReference>
<evidence type="ECO:0000256" key="10">
    <source>
        <dbReference type="ARBA" id="ARBA00022801"/>
    </source>
</evidence>
<evidence type="ECO:0000259" key="19">
    <source>
        <dbReference type="PROSITE" id="PS52035"/>
    </source>
</evidence>
<evidence type="ECO:0000256" key="12">
    <source>
        <dbReference type="ARBA" id="ARBA00023026"/>
    </source>
</evidence>
<evidence type="ECO:0000256" key="1">
    <source>
        <dbReference type="ARBA" id="ARBA00001947"/>
    </source>
</evidence>
<dbReference type="SUPFAM" id="SSF53187">
    <property type="entry name" value="Zn-dependent exopeptidases"/>
    <property type="match status" value="1"/>
</dbReference>
<comment type="subcellular location">
    <subcellularLocation>
        <location evidence="3">Secreted</location>
    </subcellularLocation>
</comment>
<comment type="function">
    <text evidence="2">Extracellular metalloprotease that contributes to pathogenicity.</text>
</comment>
<dbReference type="FunFam" id="3.40.630.10:FF:000040">
    <property type="entry name" value="zinc carboxypeptidase"/>
    <property type="match status" value="1"/>
</dbReference>
<dbReference type="SUPFAM" id="SSF54897">
    <property type="entry name" value="Protease propeptides/inhibitors"/>
    <property type="match status" value="1"/>
</dbReference>
<dbReference type="GO" id="GO:0008270">
    <property type="term" value="F:zinc ion binding"/>
    <property type="evidence" value="ECO:0007669"/>
    <property type="project" value="InterPro"/>
</dbReference>
<evidence type="ECO:0000256" key="3">
    <source>
        <dbReference type="ARBA" id="ARBA00004613"/>
    </source>
</evidence>
<dbReference type="eggNOG" id="KOG2650">
    <property type="taxonomic scope" value="Eukaryota"/>
</dbReference>
<dbReference type="GO" id="GO:0004181">
    <property type="term" value="F:metallocarboxypeptidase activity"/>
    <property type="evidence" value="ECO:0007669"/>
    <property type="project" value="InterPro"/>
</dbReference>
<keyword evidence="10" id="KW-0378">Hydrolase</keyword>
<keyword evidence="13" id="KW-0482">Metalloprotease</keyword>
<dbReference type="OMA" id="WPYKWEG"/>
<accession>S8BA14</accession>
<dbReference type="PANTHER" id="PTHR11705">
    <property type="entry name" value="PROTEASE FAMILY M14 CARBOXYPEPTIDASE A,B"/>
    <property type="match status" value="1"/>
</dbReference>
<evidence type="ECO:0000256" key="7">
    <source>
        <dbReference type="ARBA" id="ARBA00022670"/>
    </source>
</evidence>
<protein>
    <recommendedName>
        <fullName evidence="16">Carboxypeptidase M14A</fullName>
    </recommendedName>
</protein>
<dbReference type="Pfam" id="PF00246">
    <property type="entry name" value="Peptidase_M14"/>
    <property type="match status" value="1"/>
</dbReference>
<name>S8BA14_DACHA</name>
<sequence length="437" mass="47871">MHFSKKQILAILAFAGAAAASPVSYGVETVSHKGTRVVRLETLTEKDVAFAKGLVDNLHLDTWTHGYKVGSHVDVAIPVSVQAEFDRLALKAGLKTHLMHADLGTAIEEESRISTEALAKTTFSAQDGPDPNWFTAYHPYDQHLKYLDSLVASFPGHAEIVTSGKSTNGKPITGIHIWGKQKGKEAIVLHGNVHAREWITSKVTEYFAYNLLKGTGSNATVALSSMTDNYDYFIFPVVNPDGFVYSQENNRMWRKNRLSPGGSSCVGTDINRNWDYKWNLSGGASTNKCAEDYKGTAAGSTEEFKGLSAFLKNLVSTVGVKLFIDYHSYSQLIMSPWGYTCDTPAPDEAEHMRVMKVWEAAMQKPYGTKFDYGPSCTTIYPTTGDSTDYTYGALKIVHSYSVELRDTGRSGFVLPPAQIAPSGDEAFQGLQALVGVF</sequence>
<dbReference type="GO" id="GO:0006508">
    <property type="term" value="P:proteolysis"/>
    <property type="evidence" value="ECO:0007669"/>
    <property type="project" value="UniProtKB-KW"/>
</dbReference>
<evidence type="ECO:0000256" key="5">
    <source>
        <dbReference type="ARBA" id="ARBA00022525"/>
    </source>
</evidence>
<keyword evidence="14" id="KW-0865">Zymogen</keyword>
<evidence type="ECO:0000256" key="2">
    <source>
        <dbReference type="ARBA" id="ARBA00003091"/>
    </source>
</evidence>
<dbReference type="OrthoDB" id="3626597at2759"/>
<evidence type="ECO:0000256" key="17">
    <source>
        <dbReference type="PROSITE-ProRule" id="PRU01379"/>
    </source>
</evidence>
<dbReference type="HOGENOM" id="CLU_019326_1_1_1"/>
<proteinExistence type="inferred from homology"/>
<organism evidence="20 21">
    <name type="scientific">Dactylellina haptotyla (strain CBS 200.50)</name>
    <name type="common">Nematode-trapping fungus</name>
    <name type="synonym">Monacrosporium haptotylum</name>
    <dbReference type="NCBI Taxonomy" id="1284197"/>
    <lineage>
        <taxon>Eukaryota</taxon>
        <taxon>Fungi</taxon>
        <taxon>Dikarya</taxon>
        <taxon>Ascomycota</taxon>
        <taxon>Pezizomycotina</taxon>
        <taxon>Orbiliomycetes</taxon>
        <taxon>Orbiliales</taxon>
        <taxon>Orbiliaceae</taxon>
        <taxon>Dactylellina</taxon>
    </lineage>
</organism>
<comment type="similarity">
    <text evidence="4 17">Belongs to the peptidase M14 family.</text>
</comment>
<dbReference type="PANTHER" id="PTHR11705:SF143">
    <property type="entry name" value="SLL0236 PROTEIN"/>
    <property type="match status" value="1"/>
</dbReference>
<dbReference type="PROSITE" id="PS52035">
    <property type="entry name" value="PEPTIDASE_M14"/>
    <property type="match status" value="1"/>
</dbReference>
<evidence type="ECO:0000256" key="11">
    <source>
        <dbReference type="ARBA" id="ARBA00022833"/>
    </source>
</evidence>
<evidence type="ECO:0000313" key="21">
    <source>
        <dbReference type="Proteomes" id="UP000015100"/>
    </source>
</evidence>
<evidence type="ECO:0000256" key="8">
    <source>
        <dbReference type="ARBA" id="ARBA00022723"/>
    </source>
</evidence>
<dbReference type="InterPro" id="IPR000834">
    <property type="entry name" value="Peptidase_M14"/>
</dbReference>
<keyword evidence="15" id="KW-1015">Disulfide bond</keyword>
<keyword evidence="11" id="KW-0862">Zinc</keyword>
<dbReference type="AlphaFoldDB" id="S8BA14"/>
<keyword evidence="9 18" id="KW-0732">Signal</keyword>
<keyword evidence="6" id="KW-0121">Carboxypeptidase</keyword>
<dbReference type="InterPro" id="IPR036990">
    <property type="entry name" value="M14A-like_propep"/>
</dbReference>
<dbReference type="SMART" id="SM00631">
    <property type="entry name" value="Zn_pept"/>
    <property type="match status" value="1"/>
</dbReference>
<dbReference type="STRING" id="1284197.S8BA14"/>
<evidence type="ECO:0000256" key="18">
    <source>
        <dbReference type="SAM" id="SignalP"/>
    </source>
</evidence>
<reference evidence="20 21" key="1">
    <citation type="journal article" date="2013" name="PLoS Genet.">
        <title>Genomic mechanisms accounting for the adaptation to parasitism in nematode-trapping fungi.</title>
        <authorList>
            <person name="Meerupati T."/>
            <person name="Andersson K.M."/>
            <person name="Friman E."/>
            <person name="Kumar D."/>
            <person name="Tunlid A."/>
            <person name="Ahren D."/>
        </authorList>
    </citation>
    <scope>NUCLEOTIDE SEQUENCE [LARGE SCALE GENOMIC DNA]</scope>
    <source>
        <strain evidence="20 21">CBS 200.50</strain>
    </source>
</reference>
<keyword evidence="8" id="KW-0479">Metal-binding</keyword>
<evidence type="ECO:0000256" key="4">
    <source>
        <dbReference type="ARBA" id="ARBA00005988"/>
    </source>
</evidence>
<evidence type="ECO:0000256" key="9">
    <source>
        <dbReference type="ARBA" id="ARBA00022729"/>
    </source>
</evidence>
<evidence type="ECO:0000256" key="15">
    <source>
        <dbReference type="ARBA" id="ARBA00023157"/>
    </source>
</evidence>